<proteinExistence type="predicted"/>
<dbReference type="OrthoDB" id="26980at10239"/>
<dbReference type="EMBL" id="KC310802">
    <property type="protein sequence ID" value="AGK86508.1"/>
    <property type="molecule type" value="Genomic_DNA"/>
</dbReference>
<dbReference type="KEGG" id="vg:22112082"/>
<accession>A0A096VKC8</accession>
<dbReference type="GeneID" id="22112082"/>
<name>A0A096VKC8_9CAUD</name>
<protein>
    <submittedName>
        <fullName evidence="1">Uncharacterized protein</fullName>
    </submittedName>
</protein>
<evidence type="ECO:0000313" key="2">
    <source>
        <dbReference type="Proteomes" id="UP000030045"/>
    </source>
</evidence>
<dbReference type="Proteomes" id="UP000030045">
    <property type="component" value="Segment"/>
</dbReference>
<gene>
    <name evidence="1" type="ORF">S-CBP1_0002</name>
</gene>
<dbReference type="RefSeq" id="YP_009103163.1">
    <property type="nucleotide sequence ID" value="NC_025456.1"/>
</dbReference>
<evidence type="ECO:0000313" key="1">
    <source>
        <dbReference type="EMBL" id="AGK86508.1"/>
    </source>
</evidence>
<dbReference type="InterPro" id="IPR021957">
    <property type="entry name" value="DUF3574"/>
</dbReference>
<sequence length="93" mass="10789">MQTYQLFMGRNIPNGDVVTNRDWEQFINVLDTVFDGYTISNVDGVWKSEHEDTKCVSVCTNYFDDVLYVARKYKDAFMQDSVAIQTLPAMEFV</sequence>
<dbReference type="Pfam" id="PF12098">
    <property type="entry name" value="DUF3574"/>
    <property type="match status" value="1"/>
</dbReference>
<keyword evidence="2" id="KW-1185">Reference proteome</keyword>
<reference evidence="2" key="1">
    <citation type="submission" date="2012-12" db="EMBL/GenBank/DDBJ databases">
        <title>Genomics of marine cyanopodoviruses.</title>
        <authorList>
            <person name="Huang S."/>
            <person name="Chen F."/>
        </authorList>
    </citation>
    <scope>NUCLEOTIDE SEQUENCE [LARGE SCALE GENOMIC DNA]</scope>
</reference>
<reference evidence="1 2" key="2">
    <citation type="journal article" date="2015" name="PLoS ONE">
        <title>Comparative Genomic and Phylogenomic Analyses Reveal a Conserved Core Genome Shared by Estuarine and Oceanic Cyanopodoviruses.</title>
        <authorList>
            <person name="Huang S."/>
            <person name="Zhang S."/>
            <person name="Jiao N."/>
            <person name="Chen F."/>
        </authorList>
    </citation>
    <scope>NUCLEOTIDE SEQUENCE [LARGE SCALE GENOMIC DNA]</scope>
</reference>
<organism evidence="1 2">
    <name type="scientific">Synechococcus phage S-CBP1</name>
    <dbReference type="NCBI Taxonomy" id="1273711"/>
    <lineage>
        <taxon>Viruses</taxon>
        <taxon>Duplodnaviria</taxon>
        <taxon>Heunggongvirae</taxon>
        <taxon>Uroviricota</taxon>
        <taxon>Caudoviricetes</taxon>
        <taxon>Autographivirales</taxon>
        <taxon>Sechaudvirinae</taxon>
        <taxon>Angmobvirus</taxon>
        <taxon>Angmobvirus SCBP1</taxon>
    </lineage>
</organism>